<protein>
    <submittedName>
        <fullName evidence="1">3-oxoacyl-acyl-carrier-protein reductase FabG</fullName>
    </submittedName>
</protein>
<comment type="caution">
    <text evidence="1">The sequence shown here is derived from an EMBL/GenBank/DDBJ whole genome shotgun (WGS) entry which is preliminary data.</text>
</comment>
<dbReference type="SUPFAM" id="SSF51735">
    <property type="entry name" value="NAD(P)-binding Rossmann-fold domains"/>
    <property type="match status" value="1"/>
</dbReference>
<dbReference type="InterPro" id="IPR036291">
    <property type="entry name" value="NAD(P)-bd_dom_sf"/>
</dbReference>
<dbReference type="PANTHER" id="PTHR43431">
    <property type="entry name" value="OXIDOREDUCTASE, SHORT CHAIN DEHYDROGENASE/REDUCTASE FAMILY (AFU_ORTHOLOGUE AFUA_5G14000)"/>
    <property type="match status" value="1"/>
</dbReference>
<sequence>MAGMDKVCVVVGLGGDGIGDHVARKFAAEGYKVAMLARTKPNLDALQASIPNSRGFVADATDPEQVRGVVTDVLDKMGGIDVLVYNVGVGVFKSFHDTTEHDLDIAWSSGPRGLFAFAKAVIPHFEAQGHGVIGVTGATASWRGMPITCAFASAKFGVRAMCQALAREFGPKGIHVFHVIIDGLVGMPKSYERLPDKPRDDFLDAKDIADAYFFVATQPKRSWTYELNLGAGARSMDMISI</sequence>
<accession>A0A5J4YK97</accession>
<dbReference type="AlphaFoldDB" id="A0A5J4YK97"/>
<dbReference type="Pfam" id="PF00106">
    <property type="entry name" value="adh_short"/>
    <property type="match status" value="1"/>
</dbReference>
<dbReference type="PANTHER" id="PTHR43431:SF7">
    <property type="entry name" value="OXIDOREDUCTASE, SHORT CHAIN DEHYDROGENASE_REDUCTASE FAMILY (AFU_ORTHOLOGUE AFUA_5G14000)"/>
    <property type="match status" value="1"/>
</dbReference>
<organism evidence="1 2">
    <name type="scientific">Porphyridium purpureum</name>
    <name type="common">Red alga</name>
    <name type="synonym">Porphyridium cruentum</name>
    <dbReference type="NCBI Taxonomy" id="35688"/>
    <lineage>
        <taxon>Eukaryota</taxon>
        <taxon>Rhodophyta</taxon>
        <taxon>Bangiophyceae</taxon>
        <taxon>Porphyridiales</taxon>
        <taxon>Porphyridiaceae</taxon>
        <taxon>Porphyridium</taxon>
    </lineage>
</organism>
<dbReference type="OrthoDB" id="5399006at2759"/>
<name>A0A5J4YK97_PORPP</name>
<gene>
    <name evidence="1" type="ORF">FVE85_2447</name>
</gene>
<dbReference type="Proteomes" id="UP000324585">
    <property type="component" value="Unassembled WGS sequence"/>
</dbReference>
<dbReference type="Gene3D" id="3.40.50.720">
    <property type="entry name" value="NAD(P)-binding Rossmann-like Domain"/>
    <property type="match status" value="1"/>
</dbReference>
<dbReference type="EMBL" id="VRMN01000013">
    <property type="protein sequence ID" value="KAA8491432.1"/>
    <property type="molecule type" value="Genomic_DNA"/>
</dbReference>
<keyword evidence="2" id="KW-1185">Reference proteome</keyword>
<evidence type="ECO:0000313" key="2">
    <source>
        <dbReference type="Proteomes" id="UP000324585"/>
    </source>
</evidence>
<dbReference type="InterPro" id="IPR002347">
    <property type="entry name" value="SDR_fam"/>
</dbReference>
<dbReference type="OMA" id="FAGAKHG"/>
<proteinExistence type="predicted"/>
<dbReference type="PRINTS" id="PR00081">
    <property type="entry name" value="GDHRDH"/>
</dbReference>
<reference evidence="2" key="1">
    <citation type="journal article" date="2019" name="Nat. Commun.">
        <title>Expansion of phycobilisome linker gene families in mesophilic red algae.</title>
        <authorList>
            <person name="Lee J."/>
            <person name="Kim D."/>
            <person name="Bhattacharya D."/>
            <person name="Yoon H.S."/>
        </authorList>
    </citation>
    <scope>NUCLEOTIDE SEQUENCE [LARGE SCALE GENOMIC DNA]</scope>
    <source>
        <strain evidence="2">CCMP 1328</strain>
    </source>
</reference>
<evidence type="ECO:0000313" key="1">
    <source>
        <dbReference type="EMBL" id="KAA8491432.1"/>
    </source>
</evidence>